<keyword evidence="4" id="KW-0964">Secreted</keyword>
<dbReference type="OrthoDB" id="9758209at2"/>
<comment type="similarity">
    <text evidence="3 10">Belongs to the peptidase M14 family.</text>
</comment>
<evidence type="ECO:0000259" key="12">
    <source>
        <dbReference type="PROSITE" id="PS52035"/>
    </source>
</evidence>
<dbReference type="PANTHER" id="PTHR11705:SF83">
    <property type="entry name" value="INACTIVE METALLOCARBOXYPEPTIDASE ECM14"/>
    <property type="match status" value="1"/>
</dbReference>
<feature type="signal peptide" evidence="11">
    <location>
        <begin position="1"/>
        <end position="24"/>
    </location>
</feature>
<dbReference type="AlphaFoldDB" id="A0A3M7TWF7"/>
<keyword evidence="6 11" id="KW-0732">Signal</keyword>
<comment type="cofactor">
    <cofactor evidence="1">
        <name>Zn(2+)</name>
        <dbReference type="ChEBI" id="CHEBI:29105"/>
    </cofactor>
</comment>
<feature type="domain" description="Peptidase M14" evidence="12">
    <location>
        <begin position="39"/>
        <end position="385"/>
    </location>
</feature>
<keyword evidence="5" id="KW-0645">Protease</keyword>
<evidence type="ECO:0000256" key="11">
    <source>
        <dbReference type="SAM" id="SignalP"/>
    </source>
</evidence>
<feature type="chain" id="PRO_5018238372" evidence="11">
    <location>
        <begin position="25"/>
        <end position="385"/>
    </location>
</feature>
<evidence type="ECO:0000256" key="6">
    <source>
        <dbReference type="ARBA" id="ARBA00022729"/>
    </source>
</evidence>
<dbReference type="SUPFAM" id="SSF53187">
    <property type="entry name" value="Zn-dependent exopeptidases"/>
    <property type="match status" value="1"/>
</dbReference>
<keyword evidence="7" id="KW-0378">Hydrolase</keyword>
<keyword evidence="8" id="KW-0843">Virulence</keyword>
<dbReference type="PROSITE" id="PS52035">
    <property type="entry name" value="PEPTIDASE_M14"/>
    <property type="match status" value="1"/>
</dbReference>
<dbReference type="InterPro" id="IPR000834">
    <property type="entry name" value="Peptidase_M14"/>
</dbReference>
<comment type="caution">
    <text evidence="10">Lacks conserved residue(s) required for the propagation of feature annotation.</text>
</comment>
<dbReference type="EMBL" id="RHIB01000001">
    <property type="protein sequence ID" value="RNA69990.1"/>
    <property type="molecule type" value="Genomic_DNA"/>
</dbReference>
<evidence type="ECO:0000256" key="2">
    <source>
        <dbReference type="ARBA" id="ARBA00004613"/>
    </source>
</evidence>
<reference evidence="13 14" key="1">
    <citation type="submission" date="2018-10" db="EMBL/GenBank/DDBJ databases">
        <title>Bacillus Keqinensis sp. nov., a moderately halophilic bacterium isolated from a saline-alkaline lake.</title>
        <authorList>
            <person name="Wang H."/>
        </authorList>
    </citation>
    <scope>NUCLEOTIDE SEQUENCE [LARGE SCALE GENOMIC DNA]</scope>
    <source>
        <strain evidence="13 14">KQ-3</strain>
    </source>
</reference>
<evidence type="ECO:0000313" key="13">
    <source>
        <dbReference type="EMBL" id="RNA69990.1"/>
    </source>
</evidence>
<keyword evidence="14" id="KW-1185">Reference proteome</keyword>
<organism evidence="13 14">
    <name type="scientific">Alteribacter keqinensis</name>
    <dbReference type="NCBI Taxonomy" id="2483800"/>
    <lineage>
        <taxon>Bacteria</taxon>
        <taxon>Bacillati</taxon>
        <taxon>Bacillota</taxon>
        <taxon>Bacilli</taxon>
        <taxon>Bacillales</taxon>
        <taxon>Bacillaceae</taxon>
        <taxon>Alteribacter</taxon>
    </lineage>
</organism>
<evidence type="ECO:0000256" key="8">
    <source>
        <dbReference type="ARBA" id="ARBA00023026"/>
    </source>
</evidence>
<protein>
    <submittedName>
        <fullName evidence="13">Tat (Twin-arginine translocation) pathway signal sequence</fullName>
    </submittedName>
</protein>
<dbReference type="GO" id="GO:0008270">
    <property type="term" value="F:zinc ion binding"/>
    <property type="evidence" value="ECO:0007669"/>
    <property type="project" value="InterPro"/>
</dbReference>
<comment type="subcellular location">
    <subcellularLocation>
        <location evidence="2">Secreted</location>
    </subcellularLocation>
</comment>
<dbReference type="Gene3D" id="3.40.630.10">
    <property type="entry name" value="Zn peptidases"/>
    <property type="match status" value="1"/>
</dbReference>
<dbReference type="GO" id="GO:0004181">
    <property type="term" value="F:metallocarboxypeptidase activity"/>
    <property type="evidence" value="ECO:0007669"/>
    <property type="project" value="InterPro"/>
</dbReference>
<gene>
    <name evidence="13" type="ORF">EBO34_08680</name>
</gene>
<evidence type="ECO:0000256" key="4">
    <source>
        <dbReference type="ARBA" id="ARBA00022525"/>
    </source>
</evidence>
<evidence type="ECO:0000313" key="14">
    <source>
        <dbReference type="Proteomes" id="UP000278746"/>
    </source>
</evidence>
<proteinExistence type="inferred from homology"/>
<sequence>MKKTFLSLLSIMLLFIMFSPESFARQNHPPTNGETNISSIITYDEMIKELESIEKRSKDELEVFTLADLGYEYDKSEQGRDLYVAKVGNGPKTVWVQSRIHGDEPYGTEATLQLLKRYTSNQSAQYQDVMDELTLYFIPMYNPDGSEMNIRQTVLYDQETGEPLLNSNGNEIRVDLNRDWAEGAFQAVESKAWYSYWTDVQPDYALDIHHQGLKTDPETEEAITMSLGISLAPGGPTLPNLEGGLYEDLTRQMQVHVYDALKDYGYINIDRYTVGNVNSGFSEIDIHGGVVSAMMLGLNYEGQNEEEYSHPAIFFETSGNTREGNLGQRARGHNIQQNVRGIQSLLHGLATGEVYDADAERWDEIPRPDIDGYTTDHSGFVPVGF</sequence>
<evidence type="ECO:0000256" key="9">
    <source>
        <dbReference type="ARBA" id="ARBA00023180"/>
    </source>
</evidence>
<evidence type="ECO:0000256" key="3">
    <source>
        <dbReference type="ARBA" id="ARBA00005988"/>
    </source>
</evidence>
<dbReference type="Proteomes" id="UP000278746">
    <property type="component" value="Unassembled WGS sequence"/>
</dbReference>
<evidence type="ECO:0000256" key="1">
    <source>
        <dbReference type="ARBA" id="ARBA00001947"/>
    </source>
</evidence>
<evidence type="ECO:0000256" key="5">
    <source>
        <dbReference type="ARBA" id="ARBA00022670"/>
    </source>
</evidence>
<dbReference type="Pfam" id="PF00246">
    <property type="entry name" value="Peptidase_M14"/>
    <property type="match status" value="1"/>
</dbReference>
<dbReference type="RefSeq" id="WP_122897502.1">
    <property type="nucleotide sequence ID" value="NZ_RHIB01000001.1"/>
</dbReference>
<comment type="caution">
    <text evidence="13">The sequence shown here is derived from an EMBL/GenBank/DDBJ whole genome shotgun (WGS) entry which is preliminary data.</text>
</comment>
<evidence type="ECO:0000256" key="10">
    <source>
        <dbReference type="PROSITE-ProRule" id="PRU01379"/>
    </source>
</evidence>
<dbReference type="PANTHER" id="PTHR11705">
    <property type="entry name" value="PROTEASE FAMILY M14 CARBOXYPEPTIDASE A,B"/>
    <property type="match status" value="1"/>
</dbReference>
<dbReference type="GO" id="GO:0006508">
    <property type="term" value="P:proteolysis"/>
    <property type="evidence" value="ECO:0007669"/>
    <property type="project" value="UniProtKB-KW"/>
</dbReference>
<keyword evidence="9" id="KW-0325">Glycoprotein</keyword>
<dbReference type="SMART" id="SM00631">
    <property type="entry name" value="Zn_pept"/>
    <property type="match status" value="1"/>
</dbReference>
<evidence type="ECO:0000256" key="7">
    <source>
        <dbReference type="ARBA" id="ARBA00022801"/>
    </source>
</evidence>
<name>A0A3M7TWF7_9BACI</name>
<accession>A0A3M7TWF7</accession>
<dbReference type="GO" id="GO:0005615">
    <property type="term" value="C:extracellular space"/>
    <property type="evidence" value="ECO:0007669"/>
    <property type="project" value="TreeGrafter"/>
</dbReference>